<dbReference type="STRING" id="676599.ARC20_02045"/>
<dbReference type="CDD" id="cd07814">
    <property type="entry name" value="SRPBCC_CalC_Aha1-like"/>
    <property type="match status" value="1"/>
</dbReference>
<organism evidence="3 4">
    <name type="scientific">Stenotrophomonas panacihumi</name>
    <dbReference type="NCBI Taxonomy" id="676599"/>
    <lineage>
        <taxon>Bacteria</taxon>
        <taxon>Pseudomonadati</taxon>
        <taxon>Pseudomonadota</taxon>
        <taxon>Gammaproteobacteria</taxon>
        <taxon>Lysobacterales</taxon>
        <taxon>Lysobacteraceae</taxon>
        <taxon>Stenotrophomonas</taxon>
    </lineage>
</organism>
<evidence type="ECO:0000259" key="2">
    <source>
        <dbReference type="Pfam" id="PF08327"/>
    </source>
</evidence>
<accession>A0A0Q9ZXU3</accession>
<dbReference type="EMBL" id="LLXU01000131">
    <property type="protein sequence ID" value="KRG37696.1"/>
    <property type="molecule type" value="Genomic_DNA"/>
</dbReference>
<evidence type="ECO:0000313" key="3">
    <source>
        <dbReference type="EMBL" id="KRG37696.1"/>
    </source>
</evidence>
<dbReference type="AlphaFoldDB" id="A0A0Q9ZXU3"/>
<reference evidence="3 4" key="1">
    <citation type="submission" date="2015-10" db="EMBL/GenBank/DDBJ databases">
        <title>Genome sequencing and analysis of members of genus Stenotrophomonas.</title>
        <authorList>
            <person name="Patil P.P."/>
            <person name="Midha S."/>
            <person name="Patil P.B."/>
        </authorList>
    </citation>
    <scope>NUCLEOTIDE SEQUENCE [LARGE SCALE GENOMIC DNA]</scope>
    <source>
        <strain evidence="3 4">JCM 16536</strain>
    </source>
</reference>
<dbReference type="InterPro" id="IPR013538">
    <property type="entry name" value="ASHA1/2-like_C"/>
</dbReference>
<dbReference type="Proteomes" id="UP000051802">
    <property type="component" value="Unassembled WGS sequence"/>
</dbReference>
<name>A0A0Q9ZXU3_9GAMM</name>
<feature type="domain" description="Activator of Hsp90 ATPase homologue 1/2-like C-terminal" evidence="2">
    <location>
        <begin position="13"/>
        <end position="133"/>
    </location>
</feature>
<dbReference type="SUPFAM" id="SSF55961">
    <property type="entry name" value="Bet v1-like"/>
    <property type="match status" value="1"/>
</dbReference>
<protein>
    <submittedName>
        <fullName evidence="3">ATPase</fullName>
    </submittedName>
</protein>
<dbReference type="Pfam" id="PF08327">
    <property type="entry name" value="AHSA1"/>
    <property type="match status" value="1"/>
</dbReference>
<keyword evidence="4" id="KW-1185">Reference proteome</keyword>
<evidence type="ECO:0000313" key="4">
    <source>
        <dbReference type="Proteomes" id="UP000051802"/>
    </source>
</evidence>
<dbReference type="InterPro" id="IPR023393">
    <property type="entry name" value="START-like_dom_sf"/>
</dbReference>
<proteinExistence type="inferred from homology"/>
<dbReference type="Gene3D" id="3.30.530.20">
    <property type="match status" value="1"/>
</dbReference>
<evidence type="ECO:0000256" key="1">
    <source>
        <dbReference type="ARBA" id="ARBA00006817"/>
    </source>
</evidence>
<gene>
    <name evidence="3" type="ORF">ARC20_02045</name>
</gene>
<comment type="similarity">
    <text evidence="1">Belongs to the AHA1 family.</text>
</comment>
<dbReference type="RefSeq" id="WP_057649194.1">
    <property type="nucleotide sequence ID" value="NZ_LLXU01000131.1"/>
</dbReference>
<comment type="caution">
    <text evidence="3">The sequence shown here is derived from an EMBL/GenBank/DDBJ whole genome shotgun (WGS) entry which is preliminary data.</text>
</comment>
<sequence>MTHALRQQIHIAAAPEVVATALTQPVHMAQWWTREAEGEGRHVRLDWSAHGWRVELDVLHDVDRRRVVWHCTQSNMLDSPAWVGSSMCFELHPTASGTRVDFSHLDYPDAPCKDTCEGGWAFFLGRSLKQYLETGEGMPYPDTFST</sequence>
<dbReference type="OrthoDB" id="287565at2"/>